<dbReference type="EMBL" id="VIFK01000125">
    <property type="protein sequence ID" value="TQE98849.1"/>
    <property type="molecule type" value="Genomic_DNA"/>
</dbReference>
<dbReference type="Pfam" id="PF12635">
    <property type="entry name" value="DUF3780"/>
    <property type="match status" value="1"/>
</dbReference>
<dbReference type="Proteomes" id="UP000315400">
    <property type="component" value="Unassembled WGS sequence"/>
</dbReference>
<evidence type="ECO:0000313" key="2">
    <source>
        <dbReference type="Proteomes" id="UP000315400"/>
    </source>
</evidence>
<protein>
    <submittedName>
        <fullName evidence="1">DUF3780 domain-containing protein</fullName>
    </submittedName>
</protein>
<dbReference type="InterPro" id="IPR024220">
    <property type="entry name" value="DUF3780"/>
</dbReference>
<dbReference type="AlphaFoldDB" id="A0A540VQ07"/>
<accession>A0A540VQ07</accession>
<proteinExistence type="predicted"/>
<sequence length="213" mass="23786">MAALLEQIQQMTERKNTAGEPAHETSGFGVPKTLSPHHFIVEVPRGNSQPILITEDLGNSASSTDCDVLDRVVLPRTHWTEIRGPVKRTFNERLKAHGLATSQWKVGTNPVDRMLGKELCVLAWGIELLERERVAYALRNWLGLRAEERWWLFDMVAATVGGPEGKGRGWRMALHYALGDTPEAVIRNARHGGRDKLRSTGQDTLGLFDGDKE</sequence>
<comment type="caution">
    <text evidence="1">The sequence shown here is derived from an EMBL/GenBank/DDBJ whole genome shotgun (WGS) entry which is preliminary data.</text>
</comment>
<reference evidence="1 2" key="1">
    <citation type="submission" date="2019-06" db="EMBL/GenBank/DDBJ databases">
        <title>Metagenome assembled Genome of Spiribacter salinus SL48-SHIP from the microbial mat of Salt Lake 48 (Novosibirsk region, Russia).</title>
        <authorList>
            <person name="Shipova A."/>
            <person name="Rozanov A.S."/>
            <person name="Bryanskaya A.V."/>
            <person name="Peltek S.E."/>
        </authorList>
    </citation>
    <scope>NUCLEOTIDE SEQUENCE [LARGE SCALE GENOMIC DNA]</scope>
    <source>
        <strain evidence="1">SL48-SHIP-2</strain>
    </source>
</reference>
<gene>
    <name evidence="1" type="ORF">FKY71_11665</name>
</gene>
<evidence type="ECO:0000313" key="1">
    <source>
        <dbReference type="EMBL" id="TQE98849.1"/>
    </source>
</evidence>
<dbReference type="NCBIfam" id="NF042961">
    <property type="entry name" value="DUF3780_antiphage"/>
    <property type="match status" value="1"/>
</dbReference>
<name>A0A540VQ07_9GAMM</name>
<organism evidence="1 2">
    <name type="scientific">Spiribacter salinus</name>
    <dbReference type="NCBI Taxonomy" id="1335746"/>
    <lineage>
        <taxon>Bacteria</taxon>
        <taxon>Pseudomonadati</taxon>
        <taxon>Pseudomonadota</taxon>
        <taxon>Gammaproteobacteria</taxon>
        <taxon>Chromatiales</taxon>
        <taxon>Ectothiorhodospiraceae</taxon>
        <taxon>Spiribacter</taxon>
    </lineage>
</organism>